<feature type="region of interest" description="Disordered" evidence="1">
    <location>
        <begin position="886"/>
        <end position="922"/>
    </location>
</feature>
<feature type="compositionally biased region" description="Low complexity" evidence="1">
    <location>
        <begin position="655"/>
        <end position="666"/>
    </location>
</feature>
<feature type="compositionally biased region" description="Polar residues" evidence="1">
    <location>
        <begin position="713"/>
        <end position="731"/>
    </location>
</feature>
<feature type="compositionally biased region" description="Low complexity" evidence="1">
    <location>
        <begin position="250"/>
        <end position="281"/>
    </location>
</feature>
<feature type="compositionally biased region" description="Polar residues" evidence="1">
    <location>
        <begin position="790"/>
        <end position="804"/>
    </location>
</feature>
<feature type="compositionally biased region" description="Low complexity" evidence="1">
    <location>
        <begin position="971"/>
        <end position="986"/>
    </location>
</feature>
<feature type="region of interest" description="Disordered" evidence="1">
    <location>
        <begin position="1032"/>
        <end position="1068"/>
    </location>
</feature>
<evidence type="ECO:0000313" key="2">
    <source>
        <dbReference type="EMBL" id="CEH12315.1"/>
    </source>
</evidence>
<feature type="compositionally biased region" description="Polar residues" evidence="1">
    <location>
        <begin position="632"/>
        <end position="649"/>
    </location>
</feature>
<evidence type="ECO:0000313" key="3">
    <source>
        <dbReference type="Proteomes" id="UP000054845"/>
    </source>
</evidence>
<feature type="compositionally biased region" description="Polar residues" evidence="1">
    <location>
        <begin position="764"/>
        <end position="773"/>
    </location>
</feature>
<protein>
    <submittedName>
        <fullName evidence="2">Uncharacterized protein</fullName>
    </submittedName>
</protein>
<feature type="compositionally biased region" description="Basic residues" evidence="1">
    <location>
        <begin position="239"/>
        <end position="249"/>
    </location>
</feature>
<feature type="compositionally biased region" description="Low complexity" evidence="1">
    <location>
        <begin position="744"/>
        <end position="761"/>
    </location>
</feature>
<proteinExistence type="predicted"/>
<feature type="compositionally biased region" description="Low complexity" evidence="1">
    <location>
        <begin position="893"/>
        <end position="907"/>
    </location>
</feature>
<feature type="compositionally biased region" description="Basic and acidic residues" evidence="1">
    <location>
        <begin position="1129"/>
        <end position="1140"/>
    </location>
</feature>
<feature type="compositionally biased region" description="Basic and acidic residues" evidence="1">
    <location>
        <begin position="1109"/>
        <end position="1118"/>
    </location>
</feature>
<feature type="compositionally biased region" description="Polar residues" evidence="1">
    <location>
        <begin position="48"/>
        <end position="59"/>
    </location>
</feature>
<feature type="compositionally biased region" description="Polar residues" evidence="1">
    <location>
        <begin position="341"/>
        <end position="352"/>
    </location>
</feature>
<feature type="compositionally biased region" description="Low complexity" evidence="1">
    <location>
        <begin position="574"/>
        <end position="584"/>
    </location>
</feature>
<feature type="region of interest" description="Disordered" evidence="1">
    <location>
        <begin position="414"/>
        <end position="470"/>
    </location>
</feature>
<feature type="compositionally biased region" description="Acidic residues" evidence="1">
    <location>
        <begin position="528"/>
        <end position="539"/>
    </location>
</feature>
<reference evidence="2 3" key="1">
    <citation type="submission" date="2014-09" db="EMBL/GenBank/DDBJ databases">
        <authorList>
            <person name="Magalhaes I.L.F."/>
            <person name="Oliveira U."/>
            <person name="Santos F.R."/>
            <person name="Vidigal T.H.D.A."/>
            <person name="Brescovit A.D."/>
            <person name="Santos A.J."/>
        </authorList>
    </citation>
    <scope>NUCLEOTIDE SEQUENCE [LARGE SCALE GENOMIC DNA]</scope>
</reference>
<dbReference type="EMBL" id="CCYA01000149">
    <property type="protein sequence ID" value="CEH12315.1"/>
    <property type="molecule type" value="Genomic_DNA"/>
</dbReference>
<feature type="compositionally biased region" description="Polar residues" evidence="1">
    <location>
        <begin position="674"/>
        <end position="701"/>
    </location>
</feature>
<feature type="region of interest" description="Disordered" evidence="1">
    <location>
        <begin position="129"/>
        <end position="185"/>
    </location>
</feature>
<feature type="region of interest" description="Disordered" evidence="1">
    <location>
        <begin position="490"/>
        <end position="826"/>
    </location>
</feature>
<feature type="compositionally biased region" description="Polar residues" evidence="1">
    <location>
        <begin position="460"/>
        <end position="470"/>
    </location>
</feature>
<sequence>MPVQALPQPGPPSPRSTHDLPPRLRNRPSALVLVPQESLYPSVEIERTPQTTSQSSGYSLSRDEAHSPTARMAQRSSDHHSAARPTSFTPTSPVHDQVHQNFARSRAETEALVSMGKPWHIATRGVVRTTPGAASPGAGDEGLSKAGTGSKSQSEGPEGVRLAESVGRGPSRGAPQIARGAGTAYLTPWDYQEPTKGLLEMLASDPASVGRSEGAFREENTPSKGGFWKLGPSSWGRNSRPKSARKSKRSGSGSESRPSSSTSTSSAFSASIFSLSGASKSRPSSTQDAQTFMFPEPSLSLKENLPPARSQSSCAVYGIAKSQEWLPSGEKALETIARPAQSHQRMSSSTIETLARGRGSFSQSEAHMATAPSSPLPRSPSLAKQEGTMPSAERGPASVLALLGPVVPTATSFGTKPFAAPRSSSDSQARTSSTHNTSISPGTSTTSLGLRSTSSATSLPTYSTAPSPQSVLGAGIHGMSPIISSVTGKVALHSSTEGASTVQSSRSLSTPTHWRGKNSEPASGRPESDEEKEEMDPEPEVLHSESSDDEHPMDFLAHGSRMPSSGVRAKPRSRPGSSSSTTSGHSHRLDSAGVPAWALRRPSSRPTSRRRDEAVKSTLSSASLRSLGDGNVSETSLLSQRDLAASNSIPPGRASPPLSAHAAHSQPPSPAVSENSVFSMQSSRSGVPSAHSHLTQATQARPGTAPTGVMTPTFGQWTRTVDPKANTSTTGPALASLQAPHAPPAVLSRRVSSPPVSPSAAFNLASSARQPQAHSPFGATTAFSIKRSPSVASQTSQSVRSTASPKEHASPKTQHAQLPATHHHDSYFGGMKEFAAQESAPFSDLDSPRSRTVSVPAERSAQPSATHAAEGRLVPLSKAQLIALQHSRKHGLPSSSQQSPRGSISSGNTDTGLVRNALDGTPSLSTTVAKSSFFSRVKAAAANNDTAINTSSSRRPSRGVALPGSIHRSESPAASLSSYTSSQRSSPGELRGGSPFAPHMSGRASRGQPSSSRMNASAHMDFRAAEAMVYDPGYANRPNHGGAPQSHDDDADRTPRKRGSGTSCRTSECGSLISMAELTKTPTMPPLANAASLPPPNFSLPSSFVNNHRRGDDQRDLADDGAGGVVSRTVKDPKSSHVEDTSANDSSGRKPRPLSFRVLSSLSKKKSQHWDNLPAPPPVPASHVEPQAQSGMRANVSVARPRPLTAGEGSGKKRLPNWLHS</sequence>
<feature type="region of interest" description="Disordered" evidence="1">
    <location>
        <begin position="1082"/>
        <end position="1221"/>
    </location>
</feature>
<feature type="region of interest" description="Disordered" evidence="1">
    <location>
        <begin position="337"/>
        <end position="396"/>
    </location>
</feature>
<feature type="region of interest" description="Disordered" evidence="1">
    <location>
        <begin position="838"/>
        <end position="873"/>
    </location>
</feature>
<feature type="compositionally biased region" description="Low complexity" evidence="1">
    <location>
        <begin position="422"/>
        <end position="459"/>
    </location>
</feature>
<dbReference type="Proteomes" id="UP000054845">
    <property type="component" value="Unassembled WGS sequence"/>
</dbReference>
<feature type="compositionally biased region" description="Polar residues" evidence="1">
    <location>
        <begin position="84"/>
        <end position="97"/>
    </location>
</feature>
<feature type="region of interest" description="Disordered" evidence="1">
    <location>
        <begin position="1"/>
        <end position="97"/>
    </location>
</feature>
<feature type="region of interest" description="Disordered" evidence="1">
    <location>
        <begin position="202"/>
        <end position="307"/>
    </location>
</feature>
<dbReference type="OrthoDB" id="10356845at2759"/>
<keyword evidence="3" id="KW-1185">Reference proteome</keyword>
<feature type="region of interest" description="Disordered" evidence="1">
    <location>
        <begin position="946"/>
        <end position="1016"/>
    </location>
</feature>
<evidence type="ECO:0000256" key="1">
    <source>
        <dbReference type="SAM" id="MobiDB-lite"/>
    </source>
</evidence>
<feature type="compositionally biased region" description="Basic and acidic residues" evidence="1">
    <location>
        <begin position="540"/>
        <end position="553"/>
    </location>
</feature>
<accession>A0A0P1BAG0</accession>
<organism evidence="2 3">
    <name type="scientific">Ceraceosorus bombacis</name>
    <dbReference type="NCBI Taxonomy" id="401625"/>
    <lineage>
        <taxon>Eukaryota</taxon>
        <taxon>Fungi</taxon>
        <taxon>Dikarya</taxon>
        <taxon>Basidiomycota</taxon>
        <taxon>Ustilaginomycotina</taxon>
        <taxon>Exobasidiomycetes</taxon>
        <taxon>Ceraceosorales</taxon>
        <taxon>Ceraceosoraceae</taxon>
        <taxon>Ceraceosorus</taxon>
    </lineage>
</organism>
<name>A0A0P1BAG0_9BASI</name>
<dbReference type="AlphaFoldDB" id="A0A0P1BAG0"/>
<feature type="compositionally biased region" description="Polar residues" evidence="1">
    <location>
        <begin position="490"/>
        <end position="512"/>
    </location>
</feature>